<gene>
    <name evidence="1" type="ORF">FAM09_11565</name>
</gene>
<organism evidence="1 2">
    <name type="scientific">Niastella caeni</name>
    <dbReference type="NCBI Taxonomy" id="2569763"/>
    <lineage>
        <taxon>Bacteria</taxon>
        <taxon>Pseudomonadati</taxon>
        <taxon>Bacteroidota</taxon>
        <taxon>Chitinophagia</taxon>
        <taxon>Chitinophagales</taxon>
        <taxon>Chitinophagaceae</taxon>
        <taxon>Niastella</taxon>
    </lineage>
</organism>
<reference evidence="1 2" key="1">
    <citation type="submission" date="2019-04" db="EMBL/GenBank/DDBJ databases">
        <title>Niastella caeni sp. nov., isolated from activated sludge.</title>
        <authorList>
            <person name="Sheng M."/>
        </authorList>
    </citation>
    <scope>NUCLEOTIDE SEQUENCE [LARGE SCALE GENOMIC DNA]</scope>
    <source>
        <strain evidence="1 2">HX-2-15</strain>
    </source>
</reference>
<protein>
    <submittedName>
        <fullName evidence="1">Uncharacterized protein</fullName>
    </submittedName>
</protein>
<keyword evidence="2" id="KW-1185">Reference proteome</keyword>
<comment type="caution">
    <text evidence="1">The sequence shown here is derived from an EMBL/GenBank/DDBJ whole genome shotgun (WGS) entry which is preliminary data.</text>
</comment>
<dbReference type="RefSeq" id="WP_136577243.1">
    <property type="nucleotide sequence ID" value="NZ_STFF01000002.1"/>
</dbReference>
<dbReference type="AlphaFoldDB" id="A0A4S8HXV7"/>
<name>A0A4S8HXV7_9BACT</name>
<evidence type="ECO:0000313" key="1">
    <source>
        <dbReference type="EMBL" id="THU40490.1"/>
    </source>
</evidence>
<dbReference type="OrthoDB" id="641345at2"/>
<sequence>MQYIEIDIIPFTDQLPNFNNNKQSIFYGSTTMGQLLYKDRHLYKGYFFEQDSFSIENYFDKWGKHMLNYGAMVTSFYELMSKDYEADKLLFIRPDDDSKSFSGEVKKYSEIKNWFDQLKIFDNTTLSLSSKIVISEPYTKEPTRYLTCSEKEARKYHEE</sequence>
<proteinExistence type="predicted"/>
<accession>A0A4S8HXV7</accession>
<dbReference type="Proteomes" id="UP000306918">
    <property type="component" value="Unassembled WGS sequence"/>
</dbReference>
<evidence type="ECO:0000313" key="2">
    <source>
        <dbReference type="Proteomes" id="UP000306918"/>
    </source>
</evidence>
<dbReference type="EMBL" id="STFF01000002">
    <property type="protein sequence ID" value="THU40490.1"/>
    <property type="molecule type" value="Genomic_DNA"/>
</dbReference>